<name>A0A3T0IIG9_9CAUD</name>
<protein>
    <submittedName>
        <fullName evidence="1">Uncharacterized protein</fullName>
    </submittedName>
</protein>
<dbReference type="Proteomes" id="UP000290131">
    <property type="component" value="Segment"/>
</dbReference>
<keyword evidence="2" id="KW-1185">Reference proteome</keyword>
<accession>A0A3T0IIG9</accession>
<proteinExistence type="predicted"/>
<gene>
    <name evidence="1" type="ORF">SBP1_gp035</name>
</gene>
<evidence type="ECO:0000313" key="1">
    <source>
        <dbReference type="EMBL" id="AZU99627.1"/>
    </source>
</evidence>
<reference evidence="1" key="1">
    <citation type="submission" date="2018-12" db="EMBL/GenBank/DDBJ databases">
        <title>Characterization of a N4-like bacteriophage infecting a coral-derived Vibrio strain.</title>
        <authorList>
            <person name="Huang S."/>
        </authorList>
    </citation>
    <scope>NUCLEOTIDE SEQUENCE [LARGE SCALE GENOMIC DNA]</scope>
</reference>
<evidence type="ECO:0000313" key="2">
    <source>
        <dbReference type="Proteomes" id="UP000290131"/>
    </source>
</evidence>
<sequence>MRTIDLHGYSSHSIGALCEITLLAQYYQQEFGWVLNHAREQKPEANALYIGSYVLLLNPAENALYNGAQCDTKDETMAFILNETLRLKAEAKEVNALFKLASRTCEEPRYRKVSMFHLMGLQQNMGSPLLDKDVVKVMEFQRANQKTLTKMKEACVRALLRGIQPPFVFNDDMDLSDNKRTYKSIFD</sequence>
<organism evidence="1">
    <name type="scientific">Vibrio virus vB_VspP_SBP1</name>
    <dbReference type="NCBI Taxonomy" id="2500581"/>
    <lineage>
        <taxon>Viruses</taxon>
        <taxon>Duplodnaviria</taxon>
        <taxon>Heunggongvirae</taxon>
        <taxon>Uroviricota</taxon>
        <taxon>Caudoviricetes</taxon>
        <taxon>Schitoviridae</taxon>
        <taxon>Electravirus</taxon>
        <taxon>Electravirus Sbp1</taxon>
    </lineage>
</organism>
<dbReference type="EMBL" id="MK301608">
    <property type="protein sequence ID" value="AZU99627.1"/>
    <property type="molecule type" value="Genomic_DNA"/>
</dbReference>